<dbReference type="GO" id="GO:0006620">
    <property type="term" value="P:post-translational protein targeting to endoplasmic reticulum membrane"/>
    <property type="evidence" value="ECO:0007669"/>
    <property type="project" value="EnsemblFungi"/>
</dbReference>
<keyword evidence="2" id="KW-1185">Reference proteome</keyword>
<protein>
    <submittedName>
        <fullName evidence="1">Uncharacterized protein</fullName>
    </submittedName>
</protein>
<dbReference type="PANTHER" id="PTHR28255:SF1">
    <property type="entry name" value="UPF0303 PROTEIN YBR137W"/>
    <property type="match status" value="1"/>
</dbReference>
<accession>G0W4V0</accession>
<dbReference type="GeneID" id="11494412"/>
<reference evidence="1 2" key="1">
    <citation type="journal article" date="2011" name="Proc. Natl. Acad. Sci. U.S.A.">
        <title>Evolutionary erosion of yeast sex chromosomes by mating-type switching accidents.</title>
        <authorList>
            <person name="Gordon J.L."/>
            <person name="Armisen D."/>
            <person name="Proux-Wera E."/>
            <person name="Oheigeartaigh S.S."/>
            <person name="Byrne K.P."/>
            <person name="Wolfe K.H."/>
        </authorList>
    </citation>
    <scope>NUCLEOTIDE SEQUENCE [LARGE SCALE GENOMIC DNA]</scope>
    <source>
        <strain evidence="2">ATCC 10597 / BCRC 20456 / CBS 421 / NBRC 0211 / NRRL Y-12639</strain>
    </source>
</reference>
<gene>
    <name evidence="1" type="primary">NDAI0A06840</name>
    <name evidence="1" type="ordered locus">NDAI_0A06840</name>
</gene>
<dbReference type="PIRSF" id="PIRSF008757">
    <property type="entry name" value="UCP008757"/>
    <property type="match status" value="1"/>
</dbReference>
<sequence>MKLDQTLLRSFTSRTATLEELESLEKKCVLSKFDADDAFNLGCLVRDTIRKQYPGKAVSIDITLPNKHCLFRATTANGTSFDNDMWIKRKQTTVFRFAHSTFFMGCKKGDKTPEDRFFVDAKEYAFHGGAVPIFCSSLGYPIACLTVSGLKQEEDHLIATMALIEYSNQTAVEKLDLD</sequence>
<dbReference type="InterPro" id="IPR010371">
    <property type="entry name" value="YBR137W-like"/>
</dbReference>
<evidence type="ECO:0000313" key="2">
    <source>
        <dbReference type="Proteomes" id="UP000000689"/>
    </source>
</evidence>
<dbReference type="PANTHER" id="PTHR28255">
    <property type="match status" value="1"/>
</dbReference>
<name>G0W4V0_NAUDC</name>
<dbReference type="GO" id="GO:0072380">
    <property type="term" value="C:TRC complex"/>
    <property type="evidence" value="ECO:0007669"/>
    <property type="project" value="EnsemblFungi"/>
</dbReference>
<proteinExistence type="predicted"/>
<dbReference type="eggNOG" id="ENOG502S03S">
    <property type="taxonomic scope" value="Eukaryota"/>
</dbReference>
<dbReference type="STRING" id="1071378.G0W4V0"/>
<organism evidence="1 2">
    <name type="scientific">Naumovozyma dairenensis (strain ATCC 10597 / BCRC 20456 / CBS 421 / NBRC 0211 / NRRL Y-12639)</name>
    <name type="common">Saccharomyces dairenensis</name>
    <dbReference type="NCBI Taxonomy" id="1071378"/>
    <lineage>
        <taxon>Eukaryota</taxon>
        <taxon>Fungi</taxon>
        <taxon>Dikarya</taxon>
        <taxon>Ascomycota</taxon>
        <taxon>Saccharomycotina</taxon>
        <taxon>Saccharomycetes</taxon>
        <taxon>Saccharomycetales</taxon>
        <taxon>Saccharomycetaceae</taxon>
        <taxon>Naumovozyma</taxon>
    </lineage>
</organism>
<dbReference type="OrthoDB" id="2209940at2759"/>
<dbReference type="KEGG" id="ndi:NDAI_0A06840"/>
<dbReference type="HOGENOM" id="CLU_101036_1_1_1"/>
<dbReference type="SUPFAM" id="SSF143744">
    <property type="entry name" value="GlcG-like"/>
    <property type="match status" value="1"/>
</dbReference>
<dbReference type="Pfam" id="PF03928">
    <property type="entry name" value="HbpS-like"/>
    <property type="match status" value="1"/>
</dbReference>
<dbReference type="InterPro" id="IPR005624">
    <property type="entry name" value="PduO/GlcC-like"/>
</dbReference>
<dbReference type="AlphaFoldDB" id="G0W4V0"/>
<dbReference type="OMA" id="TMQEDHE"/>
<dbReference type="Proteomes" id="UP000000689">
    <property type="component" value="Chromosome 1"/>
</dbReference>
<dbReference type="Gene3D" id="3.30.450.150">
    <property type="entry name" value="Haem-degrading domain"/>
    <property type="match status" value="1"/>
</dbReference>
<evidence type="ECO:0000313" key="1">
    <source>
        <dbReference type="EMBL" id="CCD22838.1"/>
    </source>
</evidence>
<dbReference type="EMBL" id="HE580267">
    <property type="protein sequence ID" value="CCD22838.1"/>
    <property type="molecule type" value="Genomic_DNA"/>
</dbReference>
<dbReference type="InterPro" id="IPR038084">
    <property type="entry name" value="PduO/GlcC-like_sf"/>
</dbReference>
<dbReference type="RefSeq" id="XP_003668081.1">
    <property type="nucleotide sequence ID" value="XM_003668033.1"/>
</dbReference>